<dbReference type="Pfam" id="PF01292">
    <property type="entry name" value="Ni_hydr_CYTB"/>
    <property type="match status" value="1"/>
</dbReference>
<dbReference type="InterPro" id="IPR011577">
    <property type="entry name" value="Cyt_b561_bac/Ni-Hgenase"/>
</dbReference>
<reference evidence="8 9" key="1">
    <citation type="submission" date="2020-03" db="EMBL/GenBank/DDBJ databases">
        <title>Sphingomonas sp. nov., isolated from fish.</title>
        <authorList>
            <person name="Hyun D.-W."/>
            <person name="Bae J.-W."/>
        </authorList>
    </citation>
    <scope>NUCLEOTIDE SEQUENCE [LARGE SCALE GENOMIC DNA]</scope>
    <source>
        <strain evidence="8 9">HDW15B</strain>
    </source>
</reference>
<dbReference type="RefSeq" id="WP_166410617.1">
    <property type="nucleotide sequence ID" value="NZ_CP049869.1"/>
</dbReference>
<evidence type="ECO:0000313" key="8">
    <source>
        <dbReference type="EMBL" id="QIK78224.1"/>
    </source>
</evidence>
<name>A0A6G7YNB1_9SPHN</name>
<accession>A0A6G7YNB1</accession>
<evidence type="ECO:0000256" key="1">
    <source>
        <dbReference type="ARBA" id="ARBA00004651"/>
    </source>
</evidence>
<dbReference type="InterPro" id="IPR051542">
    <property type="entry name" value="Hydrogenase_cytochrome"/>
</dbReference>
<evidence type="ECO:0000313" key="9">
    <source>
        <dbReference type="Proteomes" id="UP000503222"/>
    </source>
</evidence>
<dbReference type="Gene3D" id="1.20.950.20">
    <property type="entry name" value="Transmembrane di-heme cytochromes, Chain C"/>
    <property type="match status" value="1"/>
</dbReference>
<evidence type="ECO:0000259" key="7">
    <source>
        <dbReference type="Pfam" id="PF01292"/>
    </source>
</evidence>
<dbReference type="KEGG" id="spii:G7077_04205"/>
<dbReference type="AlphaFoldDB" id="A0A6G7YNB1"/>
<dbReference type="GO" id="GO:0005886">
    <property type="term" value="C:plasma membrane"/>
    <property type="evidence" value="ECO:0007669"/>
    <property type="project" value="UniProtKB-SubCell"/>
</dbReference>
<feature type="domain" description="Cytochrome b561 bacterial/Ni-hydrogenase" evidence="7">
    <location>
        <begin position="20"/>
        <end position="191"/>
    </location>
</feature>
<dbReference type="SUPFAM" id="SSF81342">
    <property type="entry name" value="Transmembrane di-heme cytochromes"/>
    <property type="match status" value="1"/>
</dbReference>
<evidence type="ECO:0000256" key="6">
    <source>
        <dbReference type="SAM" id="Phobius"/>
    </source>
</evidence>
<keyword evidence="4 6" id="KW-1133">Transmembrane helix</keyword>
<dbReference type="PANTHER" id="PTHR30485:SF2">
    <property type="entry name" value="BLL0597 PROTEIN"/>
    <property type="match status" value="1"/>
</dbReference>
<keyword evidence="3 6" id="KW-0812">Transmembrane</keyword>
<keyword evidence="2" id="KW-1003">Cell membrane</keyword>
<evidence type="ECO:0000256" key="4">
    <source>
        <dbReference type="ARBA" id="ARBA00022989"/>
    </source>
</evidence>
<feature type="transmembrane region" description="Helical" evidence="6">
    <location>
        <begin position="104"/>
        <end position="129"/>
    </location>
</feature>
<feature type="transmembrane region" description="Helical" evidence="6">
    <location>
        <begin position="207"/>
        <end position="225"/>
    </location>
</feature>
<evidence type="ECO:0000256" key="2">
    <source>
        <dbReference type="ARBA" id="ARBA00022475"/>
    </source>
</evidence>
<evidence type="ECO:0000256" key="3">
    <source>
        <dbReference type="ARBA" id="ARBA00022692"/>
    </source>
</evidence>
<gene>
    <name evidence="8" type="ORF">G7077_04205</name>
</gene>
<dbReference type="EMBL" id="CP049869">
    <property type="protein sequence ID" value="QIK78224.1"/>
    <property type="molecule type" value="Genomic_DNA"/>
</dbReference>
<dbReference type="GO" id="GO:0009055">
    <property type="term" value="F:electron transfer activity"/>
    <property type="evidence" value="ECO:0007669"/>
    <property type="project" value="InterPro"/>
</dbReference>
<dbReference type="Proteomes" id="UP000503222">
    <property type="component" value="Chromosome"/>
</dbReference>
<dbReference type="GO" id="GO:0022904">
    <property type="term" value="P:respiratory electron transport chain"/>
    <property type="evidence" value="ECO:0007669"/>
    <property type="project" value="InterPro"/>
</dbReference>
<protein>
    <submittedName>
        <fullName evidence="8">Ni/Fe-hydrogenase 1 b-type cytochrome subunit</fullName>
    </submittedName>
</protein>
<keyword evidence="5 6" id="KW-0472">Membrane</keyword>
<dbReference type="InterPro" id="IPR016174">
    <property type="entry name" value="Di-haem_cyt_TM"/>
</dbReference>
<feature type="transmembrane region" description="Helical" evidence="6">
    <location>
        <begin position="158"/>
        <end position="179"/>
    </location>
</feature>
<dbReference type="GO" id="GO:0020037">
    <property type="term" value="F:heme binding"/>
    <property type="evidence" value="ECO:0007669"/>
    <property type="project" value="TreeGrafter"/>
</dbReference>
<feature type="transmembrane region" description="Helical" evidence="6">
    <location>
        <begin position="50"/>
        <end position="68"/>
    </location>
</feature>
<dbReference type="PANTHER" id="PTHR30485">
    <property type="entry name" value="NI/FE-HYDROGENASE 1 B-TYPE CYTOCHROME SUBUNIT"/>
    <property type="match status" value="1"/>
</dbReference>
<proteinExistence type="predicted"/>
<evidence type="ECO:0000256" key="5">
    <source>
        <dbReference type="ARBA" id="ARBA00023136"/>
    </source>
</evidence>
<sequence>MSASKNAINAAADGALAIPVWDLPIRLFHWSLVGLIGFSWWSAENDRIDLHIWSGIAVLTLLIFRFLWGLAGSSTARFGSFVKGPAVLATYLRSPRSWSAVGHTPLGAISVLALLSLLAIQVGLGLVIADEDGLYAGPLANLVSFDTSESAREWHEGLFNVLMALIAMHVIAVVSYRLFWKKKLTSAMLTGRTIAPAGTSPMRPGKWWVALICLAISIGIARWVIAGAPPFGG</sequence>
<comment type="subcellular location">
    <subcellularLocation>
        <location evidence="1">Cell membrane</location>
        <topology evidence="1">Multi-pass membrane protein</topology>
    </subcellularLocation>
</comment>
<keyword evidence="9" id="KW-1185">Reference proteome</keyword>
<organism evidence="8 9">
    <name type="scientific">Sphingomonas piscis</name>
    <dbReference type="NCBI Taxonomy" id="2714943"/>
    <lineage>
        <taxon>Bacteria</taxon>
        <taxon>Pseudomonadati</taxon>
        <taxon>Pseudomonadota</taxon>
        <taxon>Alphaproteobacteria</taxon>
        <taxon>Sphingomonadales</taxon>
        <taxon>Sphingomonadaceae</taxon>
        <taxon>Sphingomonas</taxon>
    </lineage>
</organism>